<dbReference type="InterPro" id="IPR024078">
    <property type="entry name" value="LmbE-like_dom_sf"/>
</dbReference>
<dbReference type="NCBIfam" id="TIGR04000">
    <property type="entry name" value="thiol_BshB2"/>
    <property type="match status" value="1"/>
</dbReference>
<dbReference type="Proteomes" id="UP000017973">
    <property type="component" value="Unassembled WGS sequence"/>
</dbReference>
<dbReference type="InterPro" id="IPR023841">
    <property type="entry name" value="BshB2"/>
</dbReference>
<gene>
    <name evidence="1" type="ORF">T458_27895</name>
</gene>
<evidence type="ECO:0000313" key="1">
    <source>
        <dbReference type="EMBL" id="EST52101.1"/>
    </source>
</evidence>
<reference evidence="1 2" key="1">
    <citation type="journal article" date="2014" name="Genome Announc.">
        <title>Draft Genome Sequence of Brevibacillus panacihumi Strain W25, a Halotolerant Hydrocarbon-Degrading Bacterium.</title>
        <authorList>
            <person name="Wang X."/>
            <person name="Jin D."/>
            <person name="Zhou L."/>
            <person name="Wu L."/>
            <person name="An W."/>
            <person name="Chen Y."/>
            <person name="Zhao L."/>
        </authorList>
    </citation>
    <scope>NUCLEOTIDE SEQUENCE [LARGE SCALE GENOMIC DNA]</scope>
    <source>
        <strain evidence="1 2">W25</strain>
    </source>
</reference>
<protein>
    <submittedName>
        <fullName evidence="1">Deacetylase</fullName>
    </submittedName>
</protein>
<dbReference type="Gene3D" id="3.40.50.10320">
    <property type="entry name" value="LmbE-like"/>
    <property type="match status" value="1"/>
</dbReference>
<evidence type="ECO:0000313" key="2">
    <source>
        <dbReference type="Proteomes" id="UP000017973"/>
    </source>
</evidence>
<dbReference type="OrthoDB" id="9790023at2"/>
<dbReference type="Pfam" id="PF02585">
    <property type="entry name" value="PIG-L"/>
    <property type="match status" value="1"/>
</dbReference>
<dbReference type="STRING" id="1408254.T458_27895"/>
<keyword evidence="2" id="KW-1185">Reference proteome</keyword>
<dbReference type="EMBL" id="AYJU01000018">
    <property type="protein sequence ID" value="EST52101.1"/>
    <property type="molecule type" value="Genomic_DNA"/>
</dbReference>
<sequence>MKPHVLLVFPHPDDETFGLGGSIILHAQAGTPITYLCGTLGEMGRQMGSPITANRETLPHIRKRELQEACKHLGISDLRLMGYHDKTVEFEDRQAMVDRIYQVVQEIQPTIVYTYYPGHSVHPDHEAMAEATIEALERIPLQQRPELYCVAFSSNHLEVLGQPDVVVDISSVADKKMNAIKAHYTQSAKMLERYEDDQQHAELRHFLEAERYYTYHWSTHE</sequence>
<dbReference type="RefSeq" id="WP_023559291.1">
    <property type="nucleotide sequence ID" value="NZ_KI629786.1"/>
</dbReference>
<dbReference type="SUPFAM" id="SSF102588">
    <property type="entry name" value="LmbE-like"/>
    <property type="match status" value="1"/>
</dbReference>
<comment type="caution">
    <text evidence="1">The sequence shown here is derived from an EMBL/GenBank/DDBJ whole genome shotgun (WGS) entry which is preliminary data.</text>
</comment>
<proteinExistence type="predicted"/>
<dbReference type="HOGENOM" id="CLU_049311_4_2_9"/>
<dbReference type="GO" id="GO:0016811">
    <property type="term" value="F:hydrolase activity, acting on carbon-nitrogen (but not peptide) bonds, in linear amides"/>
    <property type="evidence" value="ECO:0007669"/>
    <property type="project" value="TreeGrafter"/>
</dbReference>
<dbReference type="InterPro" id="IPR003737">
    <property type="entry name" value="GlcNAc_PI_deacetylase-related"/>
</dbReference>
<dbReference type="PANTHER" id="PTHR12993">
    <property type="entry name" value="N-ACETYLGLUCOSAMINYL-PHOSPHATIDYLINOSITOL DE-N-ACETYLASE-RELATED"/>
    <property type="match status" value="1"/>
</dbReference>
<organism evidence="1 2">
    <name type="scientific">Brevibacillus panacihumi W25</name>
    <dbReference type="NCBI Taxonomy" id="1408254"/>
    <lineage>
        <taxon>Bacteria</taxon>
        <taxon>Bacillati</taxon>
        <taxon>Bacillota</taxon>
        <taxon>Bacilli</taxon>
        <taxon>Bacillales</taxon>
        <taxon>Paenibacillaceae</taxon>
        <taxon>Brevibacillus</taxon>
    </lineage>
</organism>
<dbReference type="AlphaFoldDB" id="V6M0A3"/>
<dbReference type="PANTHER" id="PTHR12993:SF27">
    <property type="entry name" value="N-ACETYL-ALPHA-D-GLUCOSAMINYL L-MALATE DEACETYLASE 2-RELATED"/>
    <property type="match status" value="1"/>
</dbReference>
<dbReference type="eggNOG" id="COG2120">
    <property type="taxonomic scope" value="Bacteria"/>
</dbReference>
<dbReference type="PATRIC" id="fig|1408254.3.peg.5431"/>
<accession>V6M0A3</accession>
<name>V6M0A3_9BACL</name>